<feature type="transmembrane region" description="Helical" evidence="1">
    <location>
        <begin position="6"/>
        <end position="31"/>
    </location>
</feature>
<name>A0ABS2FFP3_9CLOT</name>
<dbReference type="Proteomes" id="UP000767334">
    <property type="component" value="Unassembled WGS sequence"/>
</dbReference>
<comment type="caution">
    <text evidence="2">The sequence shown here is derived from an EMBL/GenBank/DDBJ whole genome shotgun (WGS) entry which is preliminary data.</text>
</comment>
<dbReference type="InterPro" id="IPR011989">
    <property type="entry name" value="ARM-like"/>
</dbReference>
<proteinExistence type="predicted"/>
<keyword evidence="1" id="KW-1133">Transmembrane helix</keyword>
<sequence length="378" mass="44769">MQNIANIYVILSFFIYIILSAVMYMIILDIIQIISNKKVKKLDDTLKKEVLRQLNCIKEDKEIPKIHIEYVAQSLKKKHYIKAFINAITEFNQNKENHKFTRIYISNYENFVAKFLKKSKKKNEVIKSYCAVILGEFKLSNYEINSFLMQSLNNNSMYLRVSSLEAISKIGNLNKFIEAIKYISDNNYYINNKIFIDILKQFDGDKYLLNKALIDNFNIFNNNLKKSIIEHFKNNKVEFVKDNLLEILKDENSEKEIRISVIKYFSIIHNKCAKHIIIDILKRGDWEYRAVSASTLSSYKDEESINALLVSITDKNWYVRYNSAISLLQFSDDIIDLVFFKDDKYSRDIIFYAMFMENKISYEEYLEKLKYLEVSNNV</sequence>
<keyword evidence="1" id="KW-0472">Membrane</keyword>
<gene>
    <name evidence="2" type="ORF">H6A19_08500</name>
</gene>
<dbReference type="Gene3D" id="1.25.10.10">
    <property type="entry name" value="Leucine-rich Repeat Variant"/>
    <property type="match status" value="1"/>
</dbReference>
<reference evidence="2 3" key="1">
    <citation type="journal article" date="2021" name="Sci. Rep.">
        <title>The distribution of antibiotic resistance genes in chicken gut microbiota commensals.</title>
        <authorList>
            <person name="Juricova H."/>
            <person name="Matiasovicova J."/>
            <person name="Kubasova T."/>
            <person name="Cejkova D."/>
            <person name="Rychlik I."/>
        </authorList>
    </citation>
    <scope>NUCLEOTIDE SEQUENCE [LARGE SCALE GENOMIC DNA]</scope>
    <source>
        <strain evidence="2 3">An435</strain>
    </source>
</reference>
<dbReference type="RefSeq" id="WP_204572254.1">
    <property type="nucleotide sequence ID" value="NZ_JACJLL010000044.1"/>
</dbReference>
<evidence type="ECO:0008006" key="4">
    <source>
        <dbReference type="Google" id="ProtNLM"/>
    </source>
</evidence>
<dbReference type="SUPFAM" id="SSF48371">
    <property type="entry name" value="ARM repeat"/>
    <property type="match status" value="1"/>
</dbReference>
<evidence type="ECO:0000313" key="2">
    <source>
        <dbReference type="EMBL" id="MBM6819375.1"/>
    </source>
</evidence>
<evidence type="ECO:0000256" key="1">
    <source>
        <dbReference type="SAM" id="Phobius"/>
    </source>
</evidence>
<keyword evidence="1" id="KW-0812">Transmembrane</keyword>
<protein>
    <recommendedName>
        <fullName evidence="4">HEAT repeat</fullName>
    </recommendedName>
</protein>
<accession>A0ABS2FFP3</accession>
<organism evidence="2 3">
    <name type="scientific">Clostridium saudiense</name>
    <dbReference type="NCBI Taxonomy" id="1414720"/>
    <lineage>
        <taxon>Bacteria</taxon>
        <taxon>Bacillati</taxon>
        <taxon>Bacillota</taxon>
        <taxon>Clostridia</taxon>
        <taxon>Eubacteriales</taxon>
        <taxon>Clostridiaceae</taxon>
        <taxon>Clostridium</taxon>
    </lineage>
</organism>
<dbReference type="InterPro" id="IPR016024">
    <property type="entry name" value="ARM-type_fold"/>
</dbReference>
<evidence type="ECO:0000313" key="3">
    <source>
        <dbReference type="Proteomes" id="UP000767334"/>
    </source>
</evidence>
<keyword evidence="3" id="KW-1185">Reference proteome</keyword>
<dbReference type="EMBL" id="JACJLL010000044">
    <property type="protein sequence ID" value="MBM6819375.1"/>
    <property type="molecule type" value="Genomic_DNA"/>
</dbReference>